<keyword evidence="2" id="KW-1185">Reference proteome</keyword>
<reference evidence="1 2" key="1">
    <citation type="submission" date="2018-08" db="EMBL/GenBank/DDBJ databases">
        <title>Fibrisoma montanum sp. nov., isolated from Danxia mountain soil.</title>
        <authorList>
            <person name="Huang Y."/>
        </authorList>
    </citation>
    <scope>NUCLEOTIDE SEQUENCE [LARGE SCALE GENOMIC DNA]</scope>
    <source>
        <strain evidence="1 2">HYT19</strain>
    </source>
</reference>
<dbReference type="EMBL" id="QXED01000009">
    <property type="protein sequence ID" value="RIV19099.1"/>
    <property type="molecule type" value="Genomic_DNA"/>
</dbReference>
<comment type="caution">
    <text evidence="1">The sequence shown here is derived from an EMBL/GenBank/DDBJ whole genome shotgun (WGS) entry which is preliminary data.</text>
</comment>
<gene>
    <name evidence="1" type="ORF">DYU11_26780</name>
</gene>
<dbReference type="RefSeq" id="WP_119670809.1">
    <property type="nucleotide sequence ID" value="NZ_QXED01000009.1"/>
</dbReference>
<evidence type="ECO:0000313" key="1">
    <source>
        <dbReference type="EMBL" id="RIV19099.1"/>
    </source>
</evidence>
<accession>A0A418M0S2</accession>
<sequence>MKQIIKKKLPRGFRHLFSIKEIRDIQEQIGIRFDQISFGHSLNSATYQPNQVIQSAFHPVSVSGYLNEENWLLQIHQSGFRDELLPAEFRVETKFKIVALLSAYLLRVVNSKETDFLRRPQLMVDVRIRNNQVEIAVRESK</sequence>
<organism evidence="1 2">
    <name type="scientific">Fibrisoma montanum</name>
    <dbReference type="NCBI Taxonomy" id="2305895"/>
    <lineage>
        <taxon>Bacteria</taxon>
        <taxon>Pseudomonadati</taxon>
        <taxon>Bacteroidota</taxon>
        <taxon>Cytophagia</taxon>
        <taxon>Cytophagales</taxon>
        <taxon>Spirosomataceae</taxon>
        <taxon>Fibrisoma</taxon>
    </lineage>
</organism>
<protein>
    <submittedName>
        <fullName evidence="1">Uncharacterized protein</fullName>
    </submittedName>
</protein>
<name>A0A418M0S2_9BACT</name>
<dbReference type="AlphaFoldDB" id="A0A418M0S2"/>
<proteinExistence type="predicted"/>
<evidence type="ECO:0000313" key="2">
    <source>
        <dbReference type="Proteomes" id="UP000283523"/>
    </source>
</evidence>
<dbReference type="Proteomes" id="UP000283523">
    <property type="component" value="Unassembled WGS sequence"/>
</dbReference>